<evidence type="ECO:0000313" key="1">
    <source>
        <dbReference type="EMBL" id="APD92002.1"/>
    </source>
</evidence>
<reference evidence="1 2" key="1">
    <citation type="submission" date="2016-11" db="EMBL/GenBank/DDBJ databases">
        <title>Networking in microbes: conjugative elements and plasmids in the genus Alteromonas.</title>
        <authorList>
            <person name="Lopez-Perez M."/>
            <person name="Ramon-Marco N."/>
            <person name="Rodriguez-Valera F."/>
        </authorList>
    </citation>
    <scope>NUCLEOTIDE SEQUENCE [LARGE SCALE GENOMIC DNA]</scope>
    <source>
        <strain evidence="1 2">CP48</strain>
        <plasmid evidence="2">pamcp48-600</plasmid>
    </source>
</reference>
<dbReference type="EMBL" id="CP018025">
    <property type="protein sequence ID" value="APD92002.1"/>
    <property type="molecule type" value="Genomic_DNA"/>
</dbReference>
<proteinExistence type="predicted"/>
<accession>A0AAC9JHE3</accession>
<name>A0AAC9JHE3_9ALTE</name>
<organism evidence="1 2">
    <name type="scientific">Alteromonas mediterranea</name>
    <dbReference type="NCBI Taxonomy" id="314275"/>
    <lineage>
        <taxon>Bacteria</taxon>
        <taxon>Pseudomonadati</taxon>
        <taxon>Pseudomonadota</taxon>
        <taxon>Gammaproteobacteria</taxon>
        <taxon>Alteromonadales</taxon>
        <taxon>Alteromonadaceae</taxon>
        <taxon>Alteromonas/Salinimonas group</taxon>
        <taxon>Alteromonas</taxon>
    </lineage>
</organism>
<sequence>MFITFNQFLKKQYEKRCENAEVRAAYQQAGGFNEFKKNYVSGHHFAEYFETLRGMTLTALQTYHIAKMLVDHGGRKAAEIPGIISQTCRYYSIELPTVYGILTVEYWQERFEPKQAASV</sequence>
<dbReference type="AlphaFoldDB" id="A0AAC9JHE3"/>
<gene>
    <name evidence="1" type="ORF">BM524_18955</name>
</gene>
<evidence type="ECO:0000313" key="2">
    <source>
        <dbReference type="Proteomes" id="UP000182101"/>
    </source>
</evidence>
<dbReference type="RefSeq" id="WP_071960612.1">
    <property type="nucleotide sequence ID" value="NZ_CP018025.1"/>
</dbReference>
<geneLocation type="plasmid" evidence="2">
    <name>pamcp48-600</name>
</geneLocation>
<protein>
    <submittedName>
        <fullName evidence="1">Uncharacterized protein</fullName>
    </submittedName>
</protein>
<dbReference type="Proteomes" id="UP000182101">
    <property type="component" value="Plasmid pAMCP48-600"/>
</dbReference>
<keyword evidence="1" id="KW-0614">Plasmid</keyword>